<name>A0A6N2M8U8_SALVM</name>
<dbReference type="CDD" id="cd00042">
    <property type="entry name" value="CY"/>
    <property type="match status" value="2"/>
</dbReference>
<dbReference type="InterPro" id="IPR000010">
    <property type="entry name" value="Cystatin_dom"/>
</dbReference>
<evidence type="ECO:0000256" key="6">
    <source>
        <dbReference type="ARBA" id="ARBA00022729"/>
    </source>
</evidence>
<dbReference type="SMART" id="SM00043">
    <property type="entry name" value="CY"/>
    <property type="match status" value="2"/>
</dbReference>
<dbReference type="InterPro" id="IPR018073">
    <property type="entry name" value="Prot_inh_cystat_CS"/>
</dbReference>
<dbReference type="PANTHER" id="PTHR11413:SF123">
    <property type="entry name" value="CYSTEINE PROTEINASE INHIBITOR"/>
    <property type="match status" value="1"/>
</dbReference>
<evidence type="ECO:0000259" key="11">
    <source>
        <dbReference type="SMART" id="SM00043"/>
    </source>
</evidence>
<dbReference type="InterPro" id="IPR046350">
    <property type="entry name" value="Cystatin_sf"/>
</dbReference>
<evidence type="ECO:0000256" key="1">
    <source>
        <dbReference type="ARBA" id="ARBA00004613"/>
    </source>
</evidence>
<dbReference type="FunFam" id="3.10.450.10:FF:000011">
    <property type="entry name" value="Cysteine proteinase inhibitor"/>
    <property type="match status" value="2"/>
</dbReference>
<evidence type="ECO:0000256" key="9">
    <source>
        <dbReference type="ARBA" id="ARBA00037320"/>
    </source>
</evidence>
<dbReference type="Gene3D" id="3.10.450.10">
    <property type="match status" value="3"/>
</dbReference>
<proteinExistence type="inferred from homology"/>
<keyword evidence="7" id="KW-0677">Repeat</keyword>
<dbReference type="GO" id="GO:0006952">
    <property type="term" value="P:defense response"/>
    <property type="evidence" value="ECO:0007669"/>
    <property type="project" value="UniProtKB-KW"/>
</dbReference>
<keyword evidence="5 10" id="KW-0789">Thiol protease inhibitor</keyword>
<keyword evidence="8" id="KW-0611">Plant defense</keyword>
<evidence type="ECO:0000256" key="2">
    <source>
        <dbReference type="ARBA" id="ARBA00007233"/>
    </source>
</evidence>
<evidence type="ECO:0000256" key="4">
    <source>
        <dbReference type="ARBA" id="ARBA00022690"/>
    </source>
</evidence>
<keyword evidence="4 10" id="KW-0646">Protease inhibitor</keyword>
<comment type="function">
    <text evidence="9">Specific inhibitor of cysteine proteinases. Probably involved in the regulation of endogenous processes and in defense against pests and pathogens.</text>
</comment>
<feature type="domain" description="Cystatin" evidence="11">
    <location>
        <begin position="126"/>
        <end position="216"/>
    </location>
</feature>
<comment type="subcellular location">
    <subcellularLocation>
        <location evidence="1">Secreted</location>
    </subcellularLocation>
</comment>
<dbReference type="PANTHER" id="PTHR11413">
    <property type="entry name" value="CYSTATIN FAMILY MEMBER"/>
    <property type="match status" value="1"/>
</dbReference>
<evidence type="ECO:0000256" key="8">
    <source>
        <dbReference type="ARBA" id="ARBA00022821"/>
    </source>
</evidence>
<comment type="similarity">
    <text evidence="2 10">Belongs to the cystatin family. Phytocystatin subfamily.</text>
</comment>
<reference evidence="12" key="1">
    <citation type="submission" date="2019-03" db="EMBL/GenBank/DDBJ databases">
        <authorList>
            <person name="Mank J."/>
            <person name="Almeida P."/>
        </authorList>
    </citation>
    <scope>NUCLEOTIDE SEQUENCE</scope>
    <source>
        <strain evidence="12">78183</strain>
    </source>
</reference>
<dbReference type="GO" id="GO:0009414">
    <property type="term" value="P:response to water deprivation"/>
    <property type="evidence" value="ECO:0007669"/>
    <property type="project" value="UniProtKB-ARBA"/>
</dbReference>
<feature type="domain" description="Cystatin" evidence="11">
    <location>
        <begin position="2"/>
        <end position="92"/>
    </location>
</feature>
<dbReference type="EMBL" id="CAADRP010001707">
    <property type="protein sequence ID" value="VFU49270.1"/>
    <property type="molecule type" value="Genomic_DNA"/>
</dbReference>
<dbReference type="InterPro" id="IPR027214">
    <property type="entry name" value="Cystatin"/>
</dbReference>
<evidence type="ECO:0000256" key="7">
    <source>
        <dbReference type="ARBA" id="ARBA00022737"/>
    </source>
</evidence>
<dbReference type="SUPFAM" id="SSF54403">
    <property type="entry name" value="Cystatin/monellin"/>
    <property type="match status" value="3"/>
</dbReference>
<dbReference type="GO" id="GO:0004869">
    <property type="term" value="F:cysteine-type endopeptidase inhibitor activity"/>
    <property type="evidence" value="ECO:0007669"/>
    <property type="project" value="UniProtKB-KW"/>
</dbReference>
<organism evidence="12">
    <name type="scientific">Salix viminalis</name>
    <name type="common">Common osier</name>
    <name type="synonym">Basket willow</name>
    <dbReference type="NCBI Taxonomy" id="40686"/>
    <lineage>
        <taxon>Eukaryota</taxon>
        <taxon>Viridiplantae</taxon>
        <taxon>Streptophyta</taxon>
        <taxon>Embryophyta</taxon>
        <taxon>Tracheophyta</taxon>
        <taxon>Spermatophyta</taxon>
        <taxon>Magnoliopsida</taxon>
        <taxon>eudicotyledons</taxon>
        <taxon>Gunneridae</taxon>
        <taxon>Pentapetalae</taxon>
        <taxon>rosids</taxon>
        <taxon>fabids</taxon>
        <taxon>Malpighiales</taxon>
        <taxon>Salicaceae</taxon>
        <taxon>Saliceae</taxon>
        <taxon>Salix</taxon>
    </lineage>
</organism>
<dbReference type="AlphaFoldDB" id="A0A6N2M8U8"/>
<dbReference type="PROSITE" id="PS00287">
    <property type="entry name" value="CYSTATIN"/>
    <property type="match status" value="2"/>
</dbReference>
<dbReference type="FunFam" id="3.10.450.10:FF:000013">
    <property type="entry name" value="Cysteine proteinase inhibitor"/>
    <property type="match status" value="1"/>
</dbReference>
<evidence type="ECO:0000256" key="3">
    <source>
        <dbReference type="ARBA" id="ARBA00022525"/>
    </source>
</evidence>
<gene>
    <name evidence="12" type="ORF">SVIM_LOCUS324593</name>
</gene>
<sequence length="324" mass="36099">MATLGGVHDSEASQNSVEIDSLARFAVEEHNKKENALLEFARVVKAEEQVVSGTMYHLTIEAIEAGKKNIYEAKVWVKPWLNFMELKEFKHAGDVPVFTSSDLGVLKGTVTNYNYPSFNLSDDKMATLGGVHDSEASQNSVEIESLARFAVEEHNKKENALLEFARVVKAKEQVVSGTMHHLTIEAIEAGKKNIYEAKVWVKPWLNFMELKEFKHAGDVPVFTSSDLGVLKDGHGPGWQSVPVHDPSVQDAANHALKSIQQSSNSLFPYNLQEIVHANAEVEDDSAKFDLLLKVKRGSAEEKLKVVVHKNSEGTYHLNRMEPHL</sequence>
<dbReference type="Pfam" id="PF16845">
    <property type="entry name" value="SQAPI"/>
    <property type="match status" value="2"/>
</dbReference>
<protein>
    <recommendedName>
        <fullName evidence="10">Cysteine proteinase inhibitor</fullName>
    </recommendedName>
</protein>
<accession>A0A6N2M8U8</accession>
<dbReference type="GO" id="GO:0009409">
    <property type="term" value="P:response to cold"/>
    <property type="evidence" value="ECO:0007669"/>
    <property type="project" value="UniProtKB-ARBA"/>
</dbReference>
<evidence type="ECO:0000313" key="12">
    <source>
        <dbReference type="EMBL" id="VFU49270.1"/>
    </source>
</evidence>
<keyword evidence="3" id="KW-0964">Secreted</keyword>
<dbReference type="GO" id="GO:0005576">
    <property type="term" value="C:extracellular region"/>
    <property type="evidence" value="ECO:0007669"/>
    <property type="project" value="UniProtKB-SubCell"/>
</dbReference>
<evidence type="ECO:0000256" key="10">
    <source>
        <dbReference type="RuleBase" id="RU362130"/>
    </source>
</evidence>
<evidence type="ECO:0000256" key="5">
    <source>
        <dbReference type="ARBA" id="ARBA00022704"/>
    </source>
</evidence>
<dbReference type="GO" id="GO:0006972">
    <property type="term" value="P:hyperosmotic response"/>
    <property type="evidence" value="ECO:0007669"/>
    <property type="project" value="UniProtKB-ARBA"/>
</dbReference>
<keyword evidence="6" id="KW-0732">Signal</keyword>